<comment type="similarity">
    <text evidence="4 12">Belongs to the 2-oxoacid dehydrogenase family.</text>
</comment>
<evidence type="ECO:0000256" key="1">
    <source>
        <dbReference type="ARBA" id="ARBA00001938"/>
    </source>
</evidence>
<gene>
    <name evidence="16" type="ORF">SAMN04515668_3572</name>
</gene>
<dbReference type="Gene3D" id="4.10.320.10">
    <property type="entry name" value="E3-binding domain"/>
    <property type="match status" value="1"/>
</dbReference>
<dbReference type="Gene3D" id="3.30.559.10">
    <property type="entry name" value="Chloramphenicol acetyltransferase-like domain"/>
    <property type="match status" value="1"/>
</dbReference>
<keyword evidence="9 12" id="KW-0450">Lipoyl</keyword>
<dbReference type="AlphaFoldDB" id="A0A1I6ADC6"/>
<dbReference type="OrthoDB" id="9805770at2"/>
<feature type="domain" description="Lipoyl-binding" evidence="14">
    <location>
        <begin position="163"/>
        <end position="237"/>
    </location>
</feature>
<dbReference type="CDD" id="cd06849">
    <property type="entry name" value="lipoyl_domain"/>
    <property type="match status" value="2"/>
</dbReference>
<dbReference type="PROSITE" id="PS50968">
    <property type="entry name" value="BIOTINYL_LIPOYL"/>
    <property type="match status" value="2"/>
</dbReference>
<dbReference type="STRING" id="1227077.SAMN04515668_3572"/>
<dbReference type="InterPro" id="IPR050537">
    <property type="entry name" value="2-oxoacid_dehydrogenase"/>
</dbReference>
<name>A0A1I6ADC6_HYMAR</name>
<evidence type="ECO:0000256" key="12">
    <source>
        <dbReference type="RuleBase" id="RU361138"/>
    </source>
</evidence>
<dbReference type="InterPro" id="IPR000089">
    <property type="entry name" value="Biotin_lipoyl"/>
</dbReference>
<dbReference type="GO" id="GO:0033512">
    <property type="term" value="P:L-lysine catabolic process to acetyl-CoA via saccharopine"/>
    <property type="evidence" value="ECO:0007669"/>
    <property type="project" value="UniProtKB-UniRule"/>
</dbReference>
<dbReference type="EMBL" id="FOXS01000005">
    <property type="protein sequence ID" value="SFQ66691.1"/>
    <property type="molecule type" value="Genomic_DNA"/>
</dbReference>
<protein>
    <recommendedName>
        <fullName evidence="6 12">Dihydrolipoyllysine-residue succinyltransferase component of 2-oxoglutarate dehydrogenase complex</fullName>
        <ecNumber evidence="5 12">2.3.1.61</ecNumber>
    </recommendedName>
    <alternativeName>
        <fullName evidence="12">2-oxoglutarate dehydrogenase complex component E2</fullName>
    </alternativeName>
</protein>
<comment type="function">
    <text evidence="2 12">E2 component of the 2-oxoglutarate dehydrogenase (OGDH) complex which catalyzes the second step in the conversion of 2-oxoglutarate to succinyl-CoA and CO(2).</text>
</comment>
<evidence type="ECO:0000313" key="17">
    <source>
        <dbReference type="Proteomes" id="UP000199029"/>
    </source>
</evidence>
<dbReference type="Gene3D" id="2.40.50.100">
    <property type="match status" value="2"/>
</dbReference>
<evidence type="ECO:0000256" key="8">
    <source>
        <dbReference type="ARBA" id="ARBA00022679"/>
    </source>
</evidence>
<dbReference type="SUPFAM" id="SSF51230">
    <property type="entry name" value="Single hybrid motif"/>
    <property type="match status" value="2"/>
</dbReference>
<reference evidence="17" key="1">
    <citation type="submission" date="2016-10" db="EMBL/GenBank/DDBJ databases">
        <authorList>
            <person name="Varghese N."/>
            <person name="Submissions S."/>
        </authorList>
    </citation>
    <scope>NUCLEOTIDE SEQUENCE [LARGE SCALE GENOMIC DNA]</scope>
    <source>
        <strain evidence="17">OR362-8,ATCC BAA-1266,JCM 13504</strain>
    </source>
</reference>
<dbReference type="GO" id="GO:0045252">
    <property type="term" value="C:oxoglutarate dehydrogenase complex"/>
    <property type="evidence" value="ECO:0007669"/>
    <property type="project" value="UniProtKB-UniRule"/>
</dbReference>
<dbReference type="PANTHER" id="PTHR43416">
    <property type="entry name" value="DIHYDROLIPOYLLYSINE-RESIDUE SUCCINYLTRANSFERASE COMPONENT OF 2-OXOGLUTARATE DEHYDROGENASE COMPLEX, MITOCHONDRIAL-RELATED"/>
    <property type="match status" value="1"/>
</dbReference>
<dbReference type="GO" id="GO:0006099">
    <property type="term" value="P:tricarboxylic acid cycle"/>
    <property type="evidence" value="ECO:0007669"/>
    <property type="project" value="UniProtKB-UniRule"/>
</dbReference>
<evidence type="ECO:0000256" key="2">
    <source>
        <dbReference type="ARBA" id="ARBA00004052"/>
    </source>
</evidence>
<dbReference type="InterPro" id="IPR001078">
    <property type="entry name" value="2-oxoacid_DH_actylTfrase"/>
</dbReference>
<evidence type="ECO:0000256" key="11">
    <source>
        <dbReference type="ARBA" id="ARBA00052761"/>
    </source>
</evidence>
<keyword evidence="8 12" id="KW-0808">Transferase</keyword>
<evidence type="ECO:0000256" key="10">
    <source>
        <dbReference type="ARBA" id="ARBA00023315"/>
    </source>
</evidence>
<dbReference type="PANTHER" id="PTHR43416:SF5">
    <property type="entry name" value="DIHYDROLIPOYLLYSINE-RESIDUE SUCCINYLTRANSFERASE COMPONENT OF 2-OXOGLUTARATE DEHYDROGENASE COMPLEX, MITOCHONDRIAL"/>
    <property type="match status" value="1"/>
</dbReference>
<dbReference type="PROSITE" id="PS51826">
    <property type="entry name" value="PSBD"/>
    <property type="match status" value="1"/>
</dbReference>
<evidence type="ECO:0000256" key="4">
    <source>
        <dbReference type="ARBA" id="ARBA00007317"/>
    </source>
</evidence>
<evidence type="ECO:0000256" key="6">
    <source>
        <dbReference type="ARBA" id="ARBA00019511"/>
    </source>
</evidence>
<dbReference type="InterPro" id="IPR011053">
    <property type="entry name" value="Single_hybrid_motif"/>
</dbReference>
<feature type="region of interest" description="Disordered" evidence="13">
    <location>
        <begin position="309"/>
        <end position="360"/>
    </location>
</feature>
<evidence type="ECO:0000256" key="13">
    <source>
        <dbReference type="SAM" id="MobiDB-lite"/>
    </source>
</evidence>
<dbReference type="InterPro" id="IPR003016">
    <property type="entry name" value="2-oxoA_DH_lipoyl-BS"/>
</dbReference>
<dbReference type="Pfam" id="PF00364">
    <property type="entry name" value="Biotin_lipoyl"/>
    <property type="match status" value="2"/>
</dbReference>
<dbReference type="InterPro" id="IPR004167">
    <property type="entry name" value="PSBD"/>
</dbReference>
<feature type="domain" description="Peripheral subunit-binding (PSBD)" evidence="15">
    <location>
        <begin position="277"/>
        <end position="314"/>
    </location>
</feature>
<keyword evidence="17" id="KW-1185">Reference proteome</keyword>
<evidence type="ECO:0000259" key="15">
    <source>
        <dbReference type="PROSITE" id="PS51826"/>
    </source>
</evidence>
<evidence type="ECO:0000256" key="7">
    <source>
        <dbReference type="ARBA" id="ARBA00022532"/>
    </source>
</evidence>
<dbReference type="InterPro" id="IPR006255">
    <property type="entry name" value="SucB"/>
</dbReference>
<feature type="region of interest" description="Disordered" evidence="13">
    <location>
        <begin position="104"/>
        <end position="160"/>
    </location>
</feature>
<keyword evidence="10 12" id="KW-0012">Acyltransferase</keyword>
<feature type="domain" description="Lipoyl-binding" evidence="14">
    <location>
        <begin position="2"/>
        <end position="76"/>
    </location>
</feature>
<dbReference type="GO" id="GO:0004149">
    <property type="term" value="F:dihydrolipoyllysine-residue succinyltransferase activity"/>
    <property type="evidence" value="ECO:0007669"/>
    <property type="project" value="UniProtKB-UniRule"/>
</dbReference>
<dbReference type="UniPathway" id="UPA00868">
    <property type="reaction ID" value="UER00840"/>
</dbReference>
<feature type="compositionally biased region" description="Low complexity" evidence="13">
    <location>
        <begin position="138"/>
        <end position="155"/>
    </location>
</feature>
<feature type="compositionally biased region" description="Low complexity" evidence="13">
    <location>
        <begin position="313"/>
        <end position="345"/>
    </location>
</feature>
<dbReference type="Proteomes" id="UP000199029">
    <property type="component" value="Unassembled WGS sequence"/>
</dbReference>
<dbReference type="InterPro" id="IPR036625">
    <property type="entry name" value="E3-bd_dom_sf"/>
</dbReference>
<comment type="cofactor">
    <cofactor evidence="1">
        <name>(R)-lipoate</name>
        <dbReference type="ChEBI" id="CHEBI:83088"/>
    </cofactor>
</comment>
<organism evidence="16 17">
    <name type="scientific">Hymenobacter arizonensis</name>
    <name type="common">Siccationidurans arizonensis</name>
    <dbReference type="NCBI Taxonomy" id="1227077"/>
    <lineage>
        <taxon>Bacteria</taxon>
        <taxon>Pseudomonadati</taxon>
        <taxon>Bacteroidota</taxon>
        <taxon>Cytophagia</taxon>
        <taxon>Cytophagales</taxon>
        <taxon>Hymenobacteraceae</taxon>
        <taxon>Hymenobacter</taxon>
    </lineage>
</organism>
<dbReference type="GO" id="GO:0005829">
    <property type="term" value="C:cytosol"/>
    <property type="evidence" value="ECO:0007669"/>
    <property type="project" value="TreeGrafter"/>
</dbReference>
<evidence type="ECO:0000256" key="3">
    <source>
        <dbReference type="ARBA" id="ARBA00005145"/>
    </source>
</evidence>
<evidence type="ECO:0000256" key="5">
    <source>
        <dbReference type="ARBA" id="ARBA00012945"/>
    </source>
</evidence>
<comment type="pathway">
    <text evidence="3 12">Amino-acid degradation; L-lysine degradation via saccharopine pathway; glutaryl-CoA from L-lysine: step 6/6.</text>
</comment>
<dbReference type="InterPro" id="IPR023213">
    <property type="entry name" value="CAT-like_dom_sf"/>
</dbReference>
<keyword evidence="7 12" id="KW-0816">Tricarboxylic acid cycle</keyword>
<evidence type="ECO:0000259" key="14">
    <source>
        <dbReference type="PROSITE" id="PS50968"/>
    </source>
</evidence>
<sequence>MALEIKIPAVGESITEVTIAKWLKQDGDAVKRDEVIAELESDKATFELPAEADGVLKIRVAEGETIGIGTIIADLGDAGSNGAAPTAESAPAASAAAPAAAPAAVGSADPVSQGEQNPEASNQSGYGGAPAGNESKDPSTPGAPATSDAPAAGGSAPAGGGAAIEMKIPTVGESITEVTVAKWLKEDGAQVSRDEVIAELESDKATFELPAEGSGTLRHAVKEGETIAIGTVIARIEGGSGGAAAPAPDAPAAAQAAPVAAMAQPASGGAATYATGVPSPAAGKILGEKGIAATDVAGTGRDGRITKEDAQNAQAKPAAPAPQAAPAASAPKAAAPAASSAPAASGDRNQRRERMSNLRKTVARRLVTVKNETAMLTTFNEVNMQPIMDMRTKFKDKFKEKNGVNLGFMSFFTKAVCVALQEWPSVNAQIDGTDIVFNDFCDISIAVSAPKGLVVPVIRNAEKLSFEGVEKEVVRLATLARDNKLTIEQMTGGTFTITNGGVFGSMMSTPIINAPQSAILGMHNIVQRPIAENGQVVIRPMMYLALSYDHRIIDGRESVSFLVRVKELLEDPTRLLLGV</sequence>
<dbReference type="RefSeq" id="WP_092676673.1">
    <property type="nucleotide sequence ID" value="NZ_FOXS01000005.1"/>
</dbReference>
<comment type="catalytic activity">
    <reaction evidence="11 12">
        <text>N(6)-[(R)-dihydrolipoyl]-L-lysyl-[protein] + succinyl-CoA = N(6)-[(R)-S(8)-succinyldihydrolipoyl]-L-lysyl-[protein] + CoA</text>
        <dbReference type="Rhea" id="RHEA:15213"/>
        <dbReference type="Rhea" id="RHEA-COMP:10475"/>
        <dbReference type="Rhea" id="RHEA-COMP:20092"/>
        <dbReference type="ChEBI" id="CHEBI:57287"/>
        <dbReference type="ChEBI" id="CHEBI:57292"/>
        <dbReference type="ChEBI" id="CHEBI:83100"/>
        <dbReference type="ChEBI" id="CHEBI:83120"/>
        <dbReference type="EC" id="2.3.1.61"/>
    </reaction>
</comment>
<evidence type="ECO:0000313" key="16">
    <source>
        <dbReference type="EMBL" id="SFQ66691.1"/>
    </source>
</evidence>
<dbReference type="SUPFAM" id="SSF52777">
    <property type="entry name" value="CoA-dependent acyltransferases"/>
    <property type="match status" value="1"/>
</dbReference>
<feature type="compositionally biased region" description="Polar residues" evidence="13">
    <location>
        <begin position="113"/>
        <end position="124"/>
    </location>
</feature>
<proteinExistence type="inferred from homology"/>
<dbReference type="PROSITE" id="PS00189">
    <property type="entry name" value="LIPOYL"/>
    <property type="match status" value="2"/>
</dbReference>
<dbReference type="NCBIfam" id="TIGR01347">
    <property type="entry name" value="sucB"/>
    <property type="match status" value="1"/>
</dbReference>
<dbReference type="SUPFAM" id="SSF47005">
    <property type="entry name" value="Peripheral subunit-binding domain of 2-oxo acid dehydrogenase complex"/>
    <property type="match status" value="1"/>
</dbReference>
<dbReference type="Pfam" id="PF02817">
    <property type="entry name" value="E3_binding"/>
    <property type="match status" value="1"/>
</dbReference>
<evidence type="ECO:0000256" key="9">
    <source>
        <dbReference type="ARBA" id="ARBA00022823"/>
    </source>
</evidence>
<dbReference type="FunFam" id="3.30.559.10:FF:000007">
    <property type="entry name" value="Dihydrolipoamide acetyltransferase component of pyruvate dehydrogenase complex"/>
    <property type="match status" value="1"/>
</dbReference>
<dbReference type="NCBIfam" id="NF004309">
    <property type="entry name" value="PRK05704.1"/>
    <property type="match status" value="1"/>
</dbReference>
<accession>A0A1I6ADC6</accession>
<dbReference type="EC" id="2.3.1.61" evidence="5 12"/>
<dbReference type="Pfam" id="PF00198">
    <property type="entry name" value="2-oxoacid_dh"/>
    <property type="match status" value="1"/>
</dbReference>